<feature type="region of interest" description="Disordered" evidence="1">
    <location>
        <begin position="265"/>
        <end position="324"/>
    </location>
</feature>
<reference evidence="2" key="2">
    <citation type="submission" date="2011-03" db="EMBL/GenBank/DDBJ databases">
        <title>Annotation of Magnaporthe poae ATCC 64411.</title>
        <authorList>
            <person name="Ma L.-J."/>
            <person name="Dead R."/>
            <person name="Young S.K."/>
            <person name="Zeng Q."/>
            <person name="Gargeya S."/>
            <person name="Fitzgerald M."/>
            <person name="Haas B."/>
            <person name="Abouelleil A."/>
            <person name="Alvarado L."/>
            <person name="Arachchi H.M."/>
            <person name="Berlin A."/>
            <person name="Brown A."/>
            <person name="Chapman S.B."/>
            <person name="Chen Z."/>
            <person name="Dunbar C."/>
            <person name="Freedman E."/>
            <person name="Gearin G."/>
            <person name="Gellesch M."/>
            <person name="Goldberg J."/>
            <person name="Griggs A."/>
            <person name="Gujja S."/>
            <person name="Heiman D."/>
            <person name="Howarth C."/>
            <person name="Larson L."/>
            <person name="Lui A."/>
            <person name="MacDonald P.J.P."/>
            <person name="Mehta T."/>
            <person name="Montmayeur A."/>
            <person name="Murphy C."/>
            <person name="Neiman D."/>
            <person name="Pearson M."/>
            <person name="Priest M."/>
            <person name="Roberts A."/>
            <person name="Saif S."/>
            <person name="Shea T."/>
            <person name="Shenoy N."/>
            <person name="Sisk P."/>
            <person name="Stolte C."/>
            <person name="Sykes S."/>
            <person name="Yandava C."/>
            <person name="Wortman J."/>
            <person name="Nusbaum C."/>
            <person name="Birren B."/>
        </authorList>
    </citation>
    <scope>NUCLEOTIDE SEQUENCE</scope>
    <source>
        <strain evidence="2">ATCC 64411</strain>
    </source>
</reference>
<dbReference type="EMBL" id="GL876968">
    <property type="protein sequence ID" value="KLU85639.1"/>
    <property type="molecule type" value="Genomic_DNA"/>
</dbReference>
<sequence>MASGEGSHEAERPNKHGVNVCLSLHHTPRQPAPRQPVNAPLFVRFYAALLRRRSWGRAQRAQFLFPSWGGMHPIAQRGGARQVISVPWPASGSIPERPRQPARAQLRGERGGGWRGSLLQKCFAAIPSNPALMSLQPQWNCWIDDDDLRLSSNNTAPKCSRSAPAIPPALPWYMGLMIQFQRQQAWGFSFGQLLQGTWKCHHHRRTNPPRQSRRHPELREVWPADLPRRTPVLAPPVKAKMEKGRRTVCTSPAFLASALLPPRTMQLVGGHPRTSDSRAIGDQMSQPGSVARQKERKKRKESHKGEHATLSASPPCQSKGRGSSAVPVGSGCFCEDFFFFFAKSTTSHVRG</sequence>
<evidence type="ECO:0000256" key="1">
    <source>
        <dbReference type="SAM" id="MobiDB-lite"/>
    </source>
</evidence>
<proteinExistence type="predicted"/>
<feature type="non-terminal residue" evidence="2">
    <location>
        <position position="351"/>
    </location>
</feature>
<reference evidence="2" key="1">
    <citation type="submission" date="2010-05" db="EMBL/GenBank/DDBJ databases">
        <title>The Genome Sequence of Magnaporthe poae strain ATCC 64411.</title>
        <authorList>
            <consortium name="The Broad Institute Genome Sequencing Platform"/>
            <consortium name="Broad Institute Genome Sequencing Center for Infectious Disease"/>
            <person name="Ma L.-J."/>
            <person name="Dead R."/>
            <person name="Young S."/>
            <person name="Zeng Q."/>
            <person name="Koehrsen M."/>
            <person name="Alvarado L."/>
            <person name="Berlin A."/>
            <person name="Chapman S.B."/>
            <person name="Chen Z."/>
            <person name="Freedman E."/>
            <person name="Gellesch M."/>
            <person name="Goldberg J."/>
            <person name="Griggs A."/>
            <person name="Gujja S."/>
            <person name="Heilman E.R."/>
            <person name="Heiman D."/>
            <person name="Hepburn T."/>
            <person name="Howarth C."/>
            <person name="Jen D."/>
            <person name="Larson L."/>
            <person name="Mehta T."/>
            <person name="Neiman D."/>
            <person name="Pearson M."/>
            <person name="Roberts A."/>
            <person name="Saif S."/>
            <person name="Shea T."/>
            <person name="Shenoy N."/>
            <person name="Sisk P."/>
            <person name="Stolte C."/>
            <person name="Sykes S."/>
            <person name="Walk T."/>
            <person name="White J."/>
            <person name="Yandava C."/>
            <person name="Haas B."/>
            <person name="Nusbaum C."/>
            <person name="Birren B."/>
        </authorList>
    </citation>
    <scope>NUCLEOTIDE SEQUENCE</scope>
    <source>
        <strain evidence="2">ATCC 64411</strain>
    </source>
</reference>
<accession>A0A0H2U802</accession>
<protein>
    <submittedName>
        <fullName evidence="2">Uncharacterized protein</fullName>
    </submittedName>
</protein>
<organism evidence="2">
    <name type="scientific">Magnaporthiopsis poae (strain ATCC 64411 / 73-15)</name>
    <name type="common">Kentucky bluegrass fungus</name>
    <name type="synonym">Magnaporthe poae</name>
    <dbReference type="NCBI Taxonomy" id="644358"/>
    <lineage>
        <taxon>Eukaryota</taxon>
        <taxon>Fungi</taxon>
        <taxon>Dikarya</taxon>
        <taxon>Ascomycota</taxon>
        <taxon>Pezizomycotina</taxon>
        <taxon>Sordariomycetes</taxon>
        <taxon>Sordariomycetidae</taxon>
        <taxon>Magnaporthales</taxon>
        <taxon>Magnaporthaceae</taxon>
        <taxon>Magnaporthiopsis</taxon>
    </lineage>
</organism>
<dbReference type="VEuPathDB" id="FungiDB:MAPG_04661"/>
<name>A0A0H2U802_MAGP6</name>
<feature type="region of interest" description="Disordered" evidence="1">
    <location>
        <begin position="89"/>
        <end position="110"/>
    </location>
</feature>
<gene>
    <name evidence="2" type="ORF">MAPG_04661</name>
</gene>
<dbReference type="AlphaFoldDB" id="A0A0H2U802"/>
<evidence type="ECO:0000313" key="2">
    <source>
        <dbReference type="EMBL" id="KLU85639.1"/>
    </source>
</evidence>